<evidence type="ECO:0000313" key="2">
    <source>
        <dbReference type="EMBL" id="KAA0704659.1"/>
    </source>
</evidence>
<name>A0A5A9N6P0_9TELE</name>
<keyword evidence="1" id="KW-0812">Transmembrane</keyword>
<evidence type="ECO:0000256" key="1">
    <source>
        <dbReference type="SAM" id="Phobius"/>
    </source>
</evidence>
<dbReference type="Proteomes" id="UP000324632">
    <property type="component" value="Chromosome 22"/>
</dbReference>
<evidence type="ECO:0000313" key="3">
    <source>
        <dbReference type="Proteomes" id="UP000324632"/>
    </source>
</evidence>
<keyword evidence="1" id="KW-1133">Transmembrane helix</keyword>
<keyword evidence="1" id="KW-0472">Membrane</keyword>
<gene>
    <name evidence="2" type="ORF">E1301_Tti001026</name>
</gene>
<organism evidence="2 3">
    <name type="scientific">Triplophysa tibetana</name>
    <dbReference type="NCBI Taxonomy" id="1572043"/>
    <lineage>
        <taxon>Eukaryota</taxon>
        <taxon>Metazoa</taxon>
        <taxon>Chordata</taxon>
        <taxon>Craniata</taxon>
        <taxon>Vertebrata</taxon>
        <taxon>Euteleostomi</taxon>
        <taxon>Actinopterygii</taxon>
        <taxon>Neopterygii</taxon>
        <taxon>Teleostei</taxon>
        <taxon>Ostariophysi</taxon>
        <taxon>Cypriniformes</taxon>
        <taxon>Nemacheilidae</taxon>
        <taxon>Triplophysa</taxon>
    </lineage>
</organism>
<proteinExistence type="predicted"/>
<protein>
    <submittedName>
        <fullName evidence="2">Uncharacterized protein</fullName>
    </submittedName>
</protein>
<feature type="transmembrane region" description="Helical" evidence="1">
    <location>
        <begin position="235"/>
        <end position="253"/>
    </location>
</feature>
<dbReference type="AlphaFoldDB" id="A0A5A9N6P0"/>
<dbReference type="EMBL" id="SOYY01000022">
    <property type="protein sequence ID" value="KAA0704659.1"/>
    <property type="molecule type" value="Genomic_DNA"/>
</dbReference>
<keyword evidence="3" id="KW-1185">Reference proteome</keyword>
<sequence>MAHEISVLAISHEVISQFDLCRRQFDFKVFGGNRNHTPVRKMTPNTPLFKTQLHACNQLGRQEEKRRDEEWIIDQAKRWLASLGRADGSEIHSGCQRLTPRSDEHRQPVCSLAGCCLNAALRFHGLVFLPLIPKICNFYCMWGSDPVILLHIKQPVCLGKKQGKQGRGHVAVNTSPLSPVTSAADGAARALVCAFVSAAAVRCARDVTRSLDAFVELYSQPRDSAFHPFSHLTKVLGLAALGLAGMTIGAFFTQKTNNAQRIEQRNADKWSLRCHFGTGRNVDIDLPFECKDWNSGSLTS</sequence>
<comment type="caution">
    <text evidence="2">The sequence shown here is derived from an EMBL/GenBank/DDBJ whole genome shotgun (WGS) entry which is preliminary data.</text>
</comment>
<reference evidence="2 3" key="1">
    <citation type="journal article" date="2019" name="Mol. Ecol. Resour.">
        <title>Chromosome-level genome assembly of Triplophysa tibetana, a fish adapted to the harsh high-altitude environment of the Tibetan Plateau.</title>
        <authorList>
            <person name="Yang X."/>
            <person name="Liu H."/>
            <person name="Ma Z."/>
            <person name="Zou Y."/>
            <person name="Zou M."/>
            <person name="Mao Y."/>
            <person name="Li X."/>
            <person name="Wang H."/>
            <person name="Chen T."/>
            <person name="Wang W."/>
            <person name="Yang R."/>
        </authorList>
    </citation>
    <scope>NUCLEOTIDE SEQUENCE [LARGE SCALE GENOMIC DNA]</scope>
    <source>
        <strain evidence="2">TTIB1903HZAU</strain>
        <tissue evidence="2">Muscle</tissue>
    </source>
</reference>
<accession>A0A5A9N6P0</accession>